<dbReference type="EMBL" id="JAAAIM010000791">
    <property type="protein sequence ID" value="KAG0284279.1"/>
    <property type="molecule type" value="Genomic_DNA"/>
</dbReference>
<comment type="caution">
    <text evidence="3">The sequence shown here is derived from an EMBL/GenBank/DDBJ whole genome shotgun (WGS) entry which is preliminary data.</text>
</comment>
<feature type="domain" description="C2H2-type" evidence="2">
    <location>
        <begin position="44"/>
        <end position="67"/>
    </location>
</feature>
<evidence type="ECO:0000313" key="4">
    <source>
        <dbReference type="Proteomes" id="UP001194696"/>
    </source>
</evidence>
<feature type="compositionally biased region" description="Low complexity" evidence="1">
    <location>
        <begin position="91"/>
        <end position="107"/>
    </location>
</feature>
<dbReference type="InterPro" id="IPR013087">
    <property type="entry name" value="Znf_C2H2_type"/>
</dbReference>
<gene>
    <name evidence="3" type="ORF">BGZ96_011346</name>
</gene>
<dbReference type="PROSITE" id="PS00028">
    <property type="entry name" value="ZINC_FINGER_C2H2_1"/>
    <property type="match status" value="1"/>
</dbReference>
<sequence>MEPEPDDIPFTLETAPCRLGFDFEAELFAHYAWHIDQLEIDHECPVTTCRMKILSDEHLEKHYKQMHPDLPAPAPEPQSSSASTTKPTGRAAVATTTTAAATAKAATSKPTSQHSYVTPVPPAPTKSRSQSKLQQTRMLSEGGKLKTGTDGSTPSKTTTVNHKTTTAYQLHTTTKGRLATTIHSDDDDEDEDNTPPMALGPFFKR</sequence>
<organism evidence="3 4">
    <name type="scientific">Linnemannia gamsii</name>
    <dbReference type="NCBI Taxonomy" id="64522"/>
    <lineage>
        <taxon>Eukaryota</taxon>
        <taxon>Fungi</taxon>
        <taxon>Fungi incertae sedis</taxon>
        <taxon>Mucoromycota</taxon>
        <taxon>Mortierellomycotina</taxon>
        <taxon>Mortierellomycetes</taxon>
        <taxon>Mortierellales</taxon>
        <taxon>Mortierellaceae</taxon>
        <taxon>Linnemannia</taxon>
    </lineage>
</organism>
<keyword evidence="4" id="KW-1185">Reference proteome</keyword>
<feature type="compositionally biased region" description="Low complexity" evidence="1">
    <location>
        <begin position="153"/>
        <end position="166"/>
    </location>
</feature>
<accession>A0ABQ7JSS5</accession>
<reference evidence="3 4" key="1">
    <citation type="journal article" date="2020" name="Fungal Divers.">
        <title>Resolving the Mortierellaceae phylogeny through synthesis of multi-gene phylogenetics and phylogenomics.</title>
        <authorList>
            <person name="Vandepol N."/>
            <person name="Liber J."/>
            <person name="Desiro A."/>
            <person name="Na H."/>
            <person name="Kennedy M."/>
            <person name="Barry K."/>
            <person name="Grigoriev I.V."/>
            <person name="Miller A.N."/>
            <person name="O'Donnell K."/>
            <person name="Stajich J.E."/>
            <person name="Bonito G."/>
        </authorList>
    </citation>
    <scope>NUCLEOTIDE SEQUENCE [LARGE SCALE GENOMIC DNA]</scope>
    <source>
        <strain evidence="3 4">AD045</strain>
    </source>
</reference>
<protein>
    <recommendedName>
        <fullName evidence="2">C2H2-type domain-containing protein</fullName>
    </recommendedName>
</protein>
<evidence type="ECO:0000313" key="3">
    <source>
        <dbReference type="EMBL" id="KAG0284279.1"/>
    </source>
</evidence>
<name>A0ABQ7JSS5_9FUNG</name>
<dbReference type="Proteomes" id="UP001194696">
    <property type="component" value="Unassembled WGS sequence"/>
</dbReference>
<feature type="compositionally biased region" description="Polar residues" evidence="1">
    <location>
        <begin position="126"/>
        <end position="138"/>
    </location>
</feature>
<feature type="region of interest" description="Disordered" evidence="1">
    <location>
        <begin position="67"/>
        <end position="205"/>
    </location>
</feature>
<evidence type="ECO:0000259" key="2">
    <source>
        <dbReference type="PROSITE" id="PS00028"/>
    </source>
</evidence>
<evidence type="ECO:0000256" key="1">
    <source>
        <dbReference type="SAM" id="MobiDB-lite"/>
    </source>
</evidence>
<proteinExistence type="predicted"/>